<dbReference type="InterPro" id="IPR011990">
    <property type="entry name" value="TPR-like_helical_dom_sf"/>
</dbReference>
<dbReference type="Gene3D" id="1.25.40.10">
    <property type="entry name" value="Tetratricopeptide repeat domain"/>
    <property type="match status" value="1"/>
</dbReference>
<keyword evidence="1" id="KW-0732">Signal</keyword>
<name>A0A2U0U6S1_9BACT</name>
<reference evidence="2 3" key="1">
    <citation type="submission" date="2018-05" db="EMBL/GenBank/DDBJ databases">
        <title>Genomic Encyclopedia of Type Strains, Phase IV (KMG-IV): sequencing the most valuable type-strain genomes for metagenomic binning, comparative biology and taxonomic classification.</title>
        <authorList>
            <person name="Goeker M."/>
        </authorList>
    </citation>
    <scope>NUCLEOTIDE SEQUENCE [LARGE SCALE GENOMIC DNA]</scope>
    <source>
        <strain evidence="2 3">DSM 100333</strain>
    </source>
</reference>
<evidence type="ECO:0000313" key="3">
    <source>
        <dbReference type="Proteomes" id="UP000245870"/>
    </source>
</evidence>
<evidence type="ECO:0000256" key="1">
    <source>
        <dbReference type="SAM" id="SignalP"/>
    </source>
</evidence>
<dbReference type="Proteomes" id="UP000245870">
    <property type="component" value="Unassembled WGS sequence"/>
</dbReference>
<feature type="chain" id="PRO_5015700939" description="Tetratricopeptide repeat protein" evidence="1">
    <location>
        <begin position="30"/>
        <end position="760"/>
    </location>
</feature>
<dbReference type="AlphaFoldDB" id="A0A2U0U6S1"/>
<dbReference type="PROSITE" id="PS51257">
    <property type="entry name" value="PROKAR_LIPOPROTEIN"/>
    <property type="match status" value="1"/>
</dbReference>
<evidence type="ECO:0008006" key="4">
    <source>
        <dbReference type="Google" id="ProtNLM"/>
    </source>
</evidence>
<keyword evidence="3" id="KW-1185">Reference proteome</keyword>
<comment type="caution">
    <text evidence="2">The sequence shown here is derived from an EMBL/GenBank/DDBJ whole genome shotgun (WGS) entry which is preliminary data.</text>
</comment>
<accession>A0A2U0U6S1</accession>
<sequence length="760" mass="88959">MKISISSINFRTGLVTLILSLMPCLGAMACAFEGPTHNYYLFSVFHRSLMGDRFGTETEVFWNKYVGNDPRFSSYRWSREVVMDVAKRRGDTEMMAYLRLLNSYIDASVFYDAWEYPSKEKIAQSQATMRELQAEARKYKGKRFRAQYMLMVMRTHFALKQYRETMNCWTRQGQKLPQSVYRDLMQNLYAGCLLRLGQRREAVEIYAAQEDFASLQYSVRNYRNLAGISKVFVENPNSPTLLYLVQDFVNNLQETQDVYANEWLSKEVYPEDSDKVNWIREIGAQPIYKPEARQFIDFARRVVASGKSRTPCLWMSAIGCLEHQMGDYQRAKIDLAKALTLNGTPRMKDNARAIFAANSVFVEPMKRKYRQWLAAELQWLDAKSKQDITDSVLTDDHYRDVKERIVYNGLVPRYFKSGDRTMAMAMLCMMDNEFNRIVGMPNWRHPDFKAADKPWNSDYWGEYFEALDSVNVEQLKHYARFLSKKPKDALQRYVWGKCYRAADYYNDLIGTKLMARGMFAEAIPYLEKVSMAFLNTQNIVPYVRHRSYETERWLTKQKVGDEFEGYMPLLTTNRKVEFCRRILAAQHLYRNMRPSEQRLEKAYELASLYYQASYLGDCWWLTQYGLSSAQDSTKTGNMDFVGHAINLLEESARSTDFSLKQKSLYALAFIPQDSWYEKGWDGTIGVYHDLSNPSVHPASRQYRAMMRLAEFAHDNAERIAPYISRCEELKAFERTRLTTPFAFSPYDDCLLEEFTYPLLN</sequence>
<dbReference type="RefSeq" id="WP_165815044.1">
    <property type="nucleotide sequence ID" value="NZ_QENY01000013.1"/>
</dbReference>
<organism evidence="2 3">
    <name type="scientific">Hallella colorans</name>
    <dbReference type="NCBI Taxonomy" id="1703337"/>
    <lineage>
        <taxon>Bacteria</taxon>
        <taxon>Pseudomonadati</taxon>
        <taxon>Bacteroidota</taxon>
        <taxon>Bacteroidia</taxon>
        <taxon>Bacteroidales</taxon>
        <taxon>Prevotellaceae</taxon>
        <taxon>Hallella</taxon>
    </lineage>
</organism>
<feature type="signal peptide" evidence="1">
    <location>
        <begin position="1"/>
        <end position="29"/>
    </location>
</feature>
<evidence type="ECO:0000313" key="2">
    <source>
        <dbReference type="EMBL" id="PVX53341.1"/>
    </source>
</evidence>
<proteinExistence type="predicted"/>
<gene>
    <name evidence="2" type="ORF">C7379_1133</name>
</gene>
<protein>
    <recommendedName>
        <fullName evidence="4">Tetratricopeptide repeat protein</fullName>
    </recommendedName>
</protein>
<dbReference type="EMBL" id="QENY01000013">
    <property type="protein sequence ID" value="PVX53341.1"/>
    <property type="molecule type" value="Genomic_DNA"/>
</dbReference>